<comment type="similarity">
    <text evidence="1">Belongs to the SMC family. SMC5 subfamily.</text>
</comment>
<dbReference type="PANTHER" id="PTHR45916:SF1">
    <property type="entry name" value="STRUCTURAL MAINTENANCE OF CHROMOSOMES PROTEIN 5"/>
    <property type="match status" value="1"/>
</dbReference>
<gene>
    <name evidence="5" type="ORF">g.7539</name>
</gene>
<proteinExistence type="inferred from homology"/>
<reference evidence="5" key="1">
    <citation type="submission" date="2015-11" db="EMBL/GenBank/DDBJ databases">
        <title>De novo transcriptome assembly of four potential Pierce s Disease insect vectors from Arizona vineyards.</title>
        <authorList>
            <person name="Tassone E.E."/>
        </authorList>
    </citation>
    <scope>NUCLEOTIDE SEQUENCE</scope>
</reference>
<organism evidence="5">
    <name type="scientific">Cuerna arida</name>
    <dbReference type="NCBI Taxonomy" id="1464854"/>
    <lineage>
        <taxon>Eukaryota</taxon>
        <taxon>Metazoa</taxon>
        <taxon>Ecdysozoa</taxon>
        <taxon>Arthropoda</taxon>
        <taxon>Hexapoda</taxon>
        <taxon>Insecta</taxon>
        <taxon>Pterygota</taxon>
        <taxon>Neoptera</taxon>
        <taxon>Paraneoptera</taxon>
        <taxon>Hemiptera</taxon>
        <taxon>Auchenorrhyncha</taxon>
        <taxon>Membracoidea</taxon>
        <taxon>Cicadellidae</taxon>
        <taxon>Cicadellinae</taxon>
        <taxon>Proconiini</taxon>
        <taxon>Cuerna</taxon>
    </lineage>
</organism>
<feature type="non-terminal residue" evidence="5">
    <location>
        <position position="687"/>
    </location>
</feature>
<dbReference type="AlphaFoldDB" id="A0A1B6FH20"/>
<feature type="coiled-coil region" evidence="4">
    <location>
        <begin position="464"/>
        <end position="491"/>
    </location>
</feature>
<dbReference type="Gene3D" id="1.10.287.1490">
    <property type="match status" value="1"/>
</dbReference>
<dbReference type="EMBL" id="GECZ01020299">
    <property type="protein sequence ID" value="JAS49470.1"/>
    <property type="molecule type" value="Transcribed_RNA"/>
</dbReference>
<dbReference type="SUPFAM" id="SSF52540">
    <property type="entry name" value="P-loop containing nucleoside triphosphate hydrolases"/>
    <property type="match status" value="1"/>
</dbReference>
<protein>
    <recommendedName>
        <fullName evidence="2">Structural maintenance of chromosomes protein 5</fullName>
    </recommendedName>
</protein>
<dbReference type="InterPro" id="IPR027417">
    <property type="entry name" value="P-loop_NTPase"/>
</dbReference>
<sequence length="687" mass="80016">ENSSAVRRRFDCVSNTDDHIHSVRNELQRKLETEKKRVQKISSLEEEIHRLESVIDPEKEANLEKQVSQLYPQLSNKNNEISRLQNMLQELEENLSEMNRSKLRTEGMLQKELNAANKKLQTLSQRFRDTYSAYEWLQKNKDKFRCNIYCPIMLEISCREDVAKYVEFIIPHRDLTAFLCEDKDDMNKFMRTVRDEMGLRINVVQATKNFNRPVRENFQPRHPIETLKKFGFWSYIIDQIEGPDPVLNYLCHNYGLHRIPIGDKKTNTLQDHIPDDIRNYFSDSHHYSVRISKYSGEKSSRIVIVKPSVLLAGSTNQALITEYRKSVMKEADKINKTKLDIMEQKAAMGVAEREINELRSQKRNMDQELQSLRTGRTKLKMRKEELDVFIREGAIDPELEKVKAQKKIAELVVNVCKDQSNVNGYLKNYQDSLVRNSLCKLKRSMVQAVLVKKQQESAVASKKVEDFKRMLLNAEEKVQRVQIEYKRAHENALKQTDGLSPKDAAFKRKYEQHFASLPNSLDMLDEEISNLTARADCLAGGRISVLEEYDKTKKLIENLERDVANPEKKMRELKDNMQQKRDIWIPKVCGLIERINNNFTTFFSLMKCVGEVSLEVPEEKSEYSKYGICIKVQFRESSKLQQLGPHTQSGGERAVATAIYMLSLQELTTVPFRCVDEINQGMDEYNE</sequence>
<evidence type="ECO:0000256" key="2">
    <source>
        <dbReference type="ARBA" id="ARBA00018687"/>
    </source>
</evidence>
<dbReference type="PANTHER" id="PTHR45916">
    <property type="entry name" value="STRUCTURAL MAINTENANCE OF CHROMOSOMES PROTEIN 5"/>
    <property type="match status" value="1"/>
</dbReference>
<feature type="coiled-coil region" evidence="4">
    <location>
        <begin position="74"/>
        <end position="126"/>
    </location>
</feature>
<dbReference type="GO" id="GO:0003697">
    <property type="term" value="F:single-stranded DNA binding"/>
    <property type="evidence" value="ECO:0007669"/>
    <property type="project" value="TreeGrafter"/>
</dbReference>
<dbReference type="GO" id="GO:0000724">
    <property type="term" value="P:double-strand break repair via homologous recombination"/>
    <property type="evidence" value="ECO:0007669"/>
    <property type="project" value="TreeGrafter"/>
</dbReference>
<dbReference type="GO" id="GO:0005634">
    <property type="term" value="C:nucleus"/>
    <property type="evidence" value="ECO:0007669"/>
    <property type="project" value="TreeGrafter"/>
</dbReference>
<keyword evidence="3 4" id="KW-0175">Coiled coil</keyword>
<accession>A0A1B6FH20</accession>
<evidence type="ECO:0000256" key="4">
    <source>
        <dbReference type="SAM" id="Coils"/>
    </source>
</evidence>
<dbReference type="GO" id="GO:0030915">
    <property type="term" value="C:Smc5-Smc6 complex"/>
    <property type="evidence" value="ECO:0007669"/>
    <property type="project" value="TreeGrafter"/>
</dbReference>
<feature type="non-terminal residue" evidence="5">
    <location>
        <position position="1"/>
    </location>
</feature>
<evidence type="ECO:0000256" key="3">
    <source>
        <dbReference type="ARBA" id="ARBA00023054"/>
    </source>
</evidence>
<feature type="coiled-coil region" evidence="4">
    <location>
        <begin position="341"/>
        <end position="375"/>
    </location>
</feature>
<dbReference type="Gene3D" id="3.40.50.300">
    <property type="entry name" value="P-loop containing nucleotide triphosphate hydrolases"/>
    <property type="match status" value="1"/>
</dbReference>
<name>A0A1B6FH20_9HEMI</name>
<evidence type="ECO:0000256" key="1">
    <source>
        <dbReference type="ARBA" id="ARBA00010171"/>
    </source>
</evidence>
<feature type="coiled-coil region" evidence="4">
    <location>
        <begin position="542"/>
        <end position="576"/>
    </location>
</feature>
<evidence type="ECO:0000313" key="5">
    <source>
        <dbReference type="EMBL" id="JAS49470.1"/>
    </source>
</evidence>